<dbReference type="RefSeq" id="WP_105330101.1">
    <property type="nucleotide sequence ID" value="NZ_PUHY01000010.1"/>
</dbReference>
<dbReference type="Proteomes" id="UP000238322">
    <property type="component" value="Unassembled WGS sequence"/>
</dbReference>
<reference evidence="2 3" key="1">
    <citation type="submission" date="2018-02" db="EMBL/GenBank/DDBJ databases">
        <title>Comparative genomes isolates from brazilian mangrove.</title>
        <authorList>
            <person name="Araujo J.E."/>
            <person name="Taketani R.G."/>
            <person name="Silva M.C.P."/>
            <person name="Loureco M.V."/>
            <person name="Andreote F.D."/>
        </authorList>
    </citation>
    <scope>NUCLEOTIDE SEQUENCE [LARGE SCALE GENOMIC DNA]</scope>
    <source>
        <strain evidence="2 3">Hex-1 MGV</strain>
    </source>
</reference>
<dbReference type="AlphaFoldDB" id="A0A2S8FQP3"/>
<accession>A0A2S8FQP3</accession>
<comment type="caution">
    <text evidence="2">The sequence shown here is derived from an EMBL/GenBank/DDBJ whole genome shotgun (WGS) entry which is preliminary data.</text>
</comment>
<dbReference type="OrthoDB" id="289226at2"/>
<keyword evidence="1" id="KW-0472">Membrane</keyword>
<protein>
    <submittedName>
        <fullName evidence="2">Uncharacterized protein</fullName>
    </submittedName>
</protein>
<proteinExistence type="predicted"/>
<sequence>MDAFQIMLVVILGLGVVSVIIGLAVFAQLFQAWMRVKLAGGQVTLIQIVSMRLHGVPINLIVDAYLVLLYRGTPKPMQLIEKCYLAHPGTISDREDLIRWVENEPDSADVK</sequence>
<evidence type="ECO:0000313" key="3">
    <source>
        <dbReference type="Proteomes" id="UP000238322"/>
    </source>
</evidence>
<name>A0A2S8FQP3_9BACT</name>
<keyword evidence="1" id="KW-0812">Transmembrane</keyword>
<evidence type="ECO:0000256" key="1">
    <source>
        <dbReference type="SAM" id="Phobius"/>
    </source>
</evidence>
<keyword evidence="1" id="KW-1133">Transmembrane helix</keyword>
<dbReference type="EMBL" id="PUHY01000010">
    <property type="protein sequence ID" value="PQO34370.1"/>
    <property type="molecule type" value="Genomic_DNA"/>
</dbReference>
<feature type="transmembrane region" description="Helical" evidence="1">
    <location>
        <begin position="6"/>
        <end position="27"/>
    </location>
</feature>
<gene>
    <name evidence="2" type="ORF">C5Y83_12635</name>
</gene>
<organism evidence="2 3">
    <name type="scientific">Blastopirellula marina</name>
    <dbReference type="NCBI Taxonomy" id="124"/>
    <lineage>
        <taxon>Bacteria</taxon>
        <taxon>Pseudomonadati</taxon>
        <taxon>Planctomycetota</taxon>
        <taxon>Planctomycetia</taxon>
        <taxon>Pirellulales</taxon>
        <taxon>Pirellulaceae</taxon>
        <taxon>Blastopirellula</taxon>
    </lineage>
</organism>
<evidence type="ECO:0000313" key="2">
    <source>
        <dbReference type="EMBL" id="PQO34370.1"/>
    </source>
</evidence>